<dbReference type="Pfam" id="PF05199">
    <property type="entry name" value="GMC_oxred_C"/>
    <property type="match status" value="1"/>
</dbReference>
<evidence type="ECO:0000259" key="6">
    <source>
        <dbReference type="Pfam" id="PF00732"/>
    </source>
</evidence>
<proteinExistence type="inferred from homology"/>
<dbReference type="SUPFAM" id="SSF51905">
    <property type="entry name" value="FAD/NAD(P)-binding domain"/>
    <property type="match status" value="1"/>
</dbReference>
<dbReference type="AlphaFoldDB" id="A0A2P7MR54"/>
<evidence type="ECO:0000256" key="2">
    <source>
        <dbReference type="ARBA" id="ARBA00010790"/>
    </source>
</evidence>
<dbReference type="GO" id="GO:0016614">
    <property type="term" value="F:oxidoreductase activity, acting on CH-OH group of donors"/>
    <property type="evidence" value="ECO:0007669"/>
    <property type="project" value="InterPro"/>
</dbReference>
<protein>
    <submittedName>
        <fullName evidence="8">GMC oxidoreductase</fullName>
    </submittedName>
</protein>
<dbReference type="RefSeq" id="WP_106632974.1">
    <property type="nucleotide sequence ID" value="NZ_PXXO01000017.1"/>
</dbReference>
<dbReference type="InterPro" id="IPR051473">
    <property type="entry name" value="P2Ox-like"/>
</dbReference>
<dbReference type="OrthoDB" id="9787779at2"/>
<dbReference type="PANTHER" id="PTHR42784:SF1">
    <property type="entry name" value="PYRANOSE 2-OXIDASE"/>
    <property type="match status" value="1"/>
</dbReference>
<feature type="domain" description="Glucose-methanol-choline oxidoreductase N-terminal" evidence="6">
    <location>
        <begin position="11"/>
        <end position="313"/>
    </location>
</feature>
<comment type="caution">
    <text evidence="8">The sequence shown here is derived from an EMBL/GenBank/DDBJ whole genome shotgun (WGS) entry which is preliminary data.</text>
</comment>
<name>A0A2P7MR54_9CYAN</name>
<dbReference type="EMBL" id="PXXO01000017">
    <property type="protein sequence ID" value="PSJ03720.1"/>
    <property type="molecule type" value="Genomic_DNA"/>
</dbReference>
<evidence type="ECO:0000256" key="3">
    <source>
        <dbReference type="ARBA" id="ARBA00022630"/>
    </source>
</evidence>
<sequence length="548" mass="58913">MAIPASVTQPDAIVVGSGATGGVAAMVLAEAGLRVLVLEAGPELSSRQAFGSEPLNTARRVASIASGQQRLQRHHPGFWKHNPQLFVDERLNPYSTPDDAPFLWSRGRQVGGKSLTWGGITLRLSDYEFGAAEREGQGASWPIGSAELAPYYTRLEQLLEVHGACDGLPQLPDGHFQAPLPFTPGERHLQRRIGNELGLPLIHSRGFNLHRGAGWPRSASQGRTLARALATGRTQVRSNAVVSHLLLDGERAQGVVLVDGKTAARERIEAPLVVLCASTIETLRILLHSSEAHQRGGLIDPSGSLGRYLMDHISSSRFFSIPGVPALDGPSELSGAGSCFIPNTVNLDAGSEADFSGGYGLWTALQRFDPPALLQRRRGEAVGFLIGHGDVQPNADNQVTLNGEHLDAWGLPTAHINCRWGANEQRLVAHMHRRMEAVVAAGGGQIRPIEELFVLPLLEPWIRTSLAVSPEAPPPGYYIHELGGARMASQPETGVVNHLNQCWGAPNVLVVDGACWPRAGWQSPTLTEMAITWRACEAAAARLRQGDP</sequence>
<evidence type="ECO:0000313" key="9">
    <source>
        <dbReference type="Proteomes" id="UP000243002"/>
    </source>
</evidence>
<gene>
    <name evidence="8" type="ORF">C7K55_12035</name>
</gene>
<dbReference type="InterPro" id="IPR000172">
    <property type="entry name" value="GMC_OxRdtase_N"/>
</dbReference>
<accession>A0A2P7MR54</accession>
<keyword evidence="9" id="KW-1185">Reference proteome</keyword>
<comment type="similarity">
    <text evidence="2">Belongs to the GMC oxidoreductase family.</text>
</comment>
<dbReference type="SUPFAM" id="SSF54373">
    <property type="entry name" value="FAD-linked reductases, C-terminal domain"/>
    <property type="match status" value="1"/>
</dbReference>
<feature type="domain" description="Glucose-methanol-choline oxidoreductase C-terminal" evidence="7">
    <location>
        <begin position="393"/>
        <end position="531"/>
    </location>
</feature>
<keyword evidence="3" id="KW-0285">Flavoprotein</keyword>
<evidence type="ECO:0000256" key="4">
    <source>
        <dbReference type="ARBA" id="ARBA00022827"/>
    </source>
</evidence>
<dbReference type="InterPro" id="IPR036188">
    <property type="entry name" value="FAD/NAD-bd_sf"/>
</dbReference>
<dbReference type="Gene3D" id="3.50.50.60">
    <property type="entry name" value="FAD/NAD(P)-binding domain"/>
    <property type="match status" value="2"/>
</dbReference>
<reference evidence="8 9" key="1">
    <citation type="journal article" date="2018" name="Environ. Microbiol.">
        <title>Ecological and genomic features of two widespread freshwater picocyanobacteria.</title>
        <authorList>
            <person name="Cabello-Yeves P.J."/>
            <person name="Picazo A."/>
            <person name="Camacho A."/>
            <person name="Callieri C."/>
            <person name="Rosselli R."/>
            <person name="Roda-Garcia J.J."/>
            <person name="Coutinho F.H."/>
            <person name="Rodriguez-Valera F."/>
        </authorList>
    </citation>
    <scope>NUCLEOTIDE SEQUENCE [LARGE SCALE GENOMIC DNA]</scope>
    <source>
        <strain evidence="8 9">Tous</strain>
    </source>
</reference>
<keyword evidence="5" id="KW-0560">Oxidoreductase</keyword>
<dbReference type="Proteomes" id="UP000243002">
    <property type="component" value="Unassembled WGS sequence"/>
</dbReference>
<evidence type="ECO:0000256" key="5">
    <source>
        <dbReference type="ARBA" id="ARBA00023002"/>
    </source>
</evidence>
<dbReference type="GO" id="GO:0050660">
    <property type="term" value="F:flavin adenine dinucleotide binding"/>
    <property type="evidence" value="ECO:0007669"/>
    <property type="project" value="InterPro"/>
</dbReference>
<dbReference type="InterPro" id="IPR007867">
    <property type="entry name" value="GMC_OxRtase_C"/>
</dbReference>
<dbReference type="Pfam" id="PF00732">
    <property type="entry name" value="GMC_oxred_N"/>
    <property type="match status" value="1"/>
</dbReference>
<evidence type="ECO:0000259" key="7">
    <source>
        <dbReference type="Pfam" id="PF05199"/>
    </source>
</evidence>
<dbReference type="PANTHER" id="PTHR42784">
    <property type="entry name" value="PYRANOSE 2-OXIDASE"/>
    <property type="match status" value="1"/>
</dbReference>
<keyword evidence="4" id="KW-0274">FAD</keyword>
<comment type="cofactor">
    <cofactor evidence="1">
        <name>FAD</name>
        <dbReference type="ChEBI" id="CHEBI:57692"/>
    </cofactor>
</comment>
<evidence type="ECO:0000313" key="8">
    <source>
        <dbReference type="EMBL" id="PSJ03720.1"/>
    </source>
</evidence>
<organism evidence="8 9">
    <name type="scientific">Cyanobium usitatum str. Tous</name>
    <dbReference type="NCBI Taxonomy" id="2116684"/>
    <lineage>
        <taxon>Bacteria</taxon>
        <taxon>Bacillati</taxon>
        <taxon>Cyanobacteriota</taxon>
        <taxon>Cyanophyceae</taxon>
        <taxon>Synechococcales</taxon>
        <taxon>Prochlorococcaceae</taxon>
        <taxon>Cyanobium</taxon>
    </lineage>
</organism>
<evidence type="ECO:0000256" key="1">
    <source>
        <dbReference type="ARBA" id="ARBA00001974"/>
    </source>
</evidence>